<dbReference type="InterPro" id="IPR001638">
    <property type="entry name" value="Solute-binding_3/MltF_N"/>
</dbReference>
<protein>
    <submittedName>
        <fullName evidence="5">ABC-type amino acid transport substrate-binding protein</fullName>
    </submittedName>
    <submittedName>
        <fullName evidence="4">Transporter substrate-binding domain-containing protein</fullName>
    </submittedName>
</protein>
<comment type="caution">
    <text evidence="4">The sequence shown here is derived from an EMBL/GenBank/DDBJ whole genome shotgun (WGS) entry which is preliminary data.</text>
</comment>
<sequence length="243" mass="26581">MPKPVPSLLMLTLAALSLTAAHAATGELVMLAPLDQTMPIVRFSNGALDGGILKDVGDALAQRLGLRAVYVSVDVAGVTPALTSGRADAMCYVMPVWIDGDYDWSAPLLPDTELIVASADAPRLQSLKDLRDRPIGTVAGYRYPRLEKVLGKRFFRIDSASMDVNVQQMVAGKVQYTLAGENTLFYLQRIHPTLKLRPELVFATFKAQCAFSRKSQVPFTDANRVIDAMLKEGAIDQILARYR</sequence>
<gene>
    <name evidence="4" type="ORF">KVP70_30320</name>
    <name evidence="5" type="ORF">L1274_006198</name>
</gene>
<name>A0AA41HFJ8_9BURK</name>
<dbReference type="AlphaFoldDB" id="A0AA41HFJ8"/>
<feature type="signal peptide" evidence="2">
    <location>
        <begin position="1"/>
        <end position="23"/>
    </location>
</feature>
<proteinExistence type="predicted"/>
<keyword evidence="7" id="KW-1185">Reference proteome</keyword>
<evidence type="ECO:0000313" key="7">
    <source>
        <dbReference type="Proteomes" id="UP001162889"/>
    </source>
</evidence>
<evidence type="ECO:0000313" key="4">
    <source>
        <dbReference type="EMBL" id="MBV6325220.1"/>
    </source>
</evidence>
<dbReference type="SMART" id="SM00062">
    <property type="entry name" value="PBPb"/>
    <property type="match status" value="1"/>
</dbReference>
<feature type="chain" id="PRO_5041410418" evidence="2">
    <location>
        <begin position="24"/>
        <end position="243"/>
    </location>
</feature>
<dbReference type="EMBL" id="JAHTGR010000027">
    <property type="protein sequence ID" value="MBV6325220.1"/>
    <property type="molecule type" value="Genomic_DNA"/>
</dbReference>
<evidence type="ECO:0000313" key="5">
    <source>
        <dbReference type="EMBL" id="MCP2012434.1"/>
    </source>
</evidence>
<feature type="domain" description="Solute-binding protein family 3/N-terminal" evidence="3">
    <location>
        <begin position="42"/>
        <end position="243"/>
    </location>
</feature>
<dbReference type="PANTHER" id="PTHR35936">
    <property type="entry name" value="MEMBRANE-BOUND LYTIC MUREIN TRANSGLYCOSYLASE F"/>
    <property type="match status" value="1"/>
</dbReference>
<dbReference type="PANTHER" id="PTHR35936:SF6">
    <property type="entry name" value="AMINO ACID ABC TRANSPORTER SUBSTRATE-BINDING PAAT FAMILY PROTEIN"/>
    <property type="match status" value="1"/>
</dbReference>
<evidence type="ECO:0000259" key="3">
    <source>
        <dbReference type="SMART" id="SM00062"/>
    </source>
</evidence>
<organism evidence="4 6">
    <name type="scientific">Duganella violaceipulchra</name>
    <dbReference type="NCBI Taxonomy" id="2849652"/>
    <lineage>
        <taxon>Bacteria</taxon>
        <taxon>Pseudomonadati</taxon>
        <taxon>Pseudomonadota</taxon>
        <taxon>Betaproteobacteria</taxon>
        <taxon>Burkholderiales</taxon>
        <taxon>Oxalobacteraceae</taxon>
        <taxon>Telluria group</taxon>
        <taxon>Duganella</taxon>
    </lineage>
</organism>
<accession>A0AA41HFJ8</accession>
<dbReference type="Pfam" id="PF00497">
    <property type="entry name" value="SBP_bac_3"/>
    <property type="match status" value="1"/>
</dbReference>
<dbReference type="EMBL" id="JALJZU010000019">
    <property type="protein sequence ID" value="MCP2012434.1"/>
    <property type="molecule type" value="Genomic_DNA"/>
</dbReference>
<dbReference type="RefSeq" id="WP_217946105.1">
    <property type="nucleotide sequence ID" value="NZ_JAHTGR010000027.1"/>
</dbReference>
<reference evidence="4" key="1">
    <citation type="submission" date="2021-07" db="EMBL/GenBank/DDBJ databases">
        <title>Characterization of violacein-producing bacteria and related species.</title>
        <authorList>
            <person name="Wilson H.S."/>
            <person name="De Leon M.E."/>
        </authorList>
    </citation>
    <scope>NUCLEOTIDE SEQUENCE</scope>
    <source>
        <strain evidence="4">HSC-15S17</strain>
    </source>
</reference>
<dbReference type="Proteomes" id="UP001162889">
    <property type="component" value="Unassembled WGS sequence"/>
</dbReference>
<dbReference type="Proteomes" id="UP001155901">
    <property type="component" value="Unassembled WGS sequence"/>
</dbReference>
<evidence type="ECO:0000313" key="6">
    <source>
        <dbReference type="Proteomes" id="UP001155901"/>
    </source>
</evidence>
<keyword evidence="1 2" id="KW-0732">Signal</keyword>
<evidence type="ECO:0000256" key="1">
    <source>
        <dbReference type="ARBA" id="ARBA00022729"/>
    </source>
</evidence>
<reference evidence="5" key="2">
    <citation type="submission" date="2022-03" db="EMBL/GenBank/DDBJ databases">
        <title>Genome Encyclopedia of Bacteria and Archaea VI: Functional Genomics of Type Strains.</title>
        <authorList>
            <person name="Whitman W."/>
        </authorList>
    </citation>
    <scope>NUCLEOTIDE SEQUENCE</scope>
    <source>
        <strain evidence="5">HSC-15S17</strain>
    </source>
</reference>
<evidence type="ECO:0000256" key="2">
    <source>
        <dbReference type="SAM" id="SignalP"/>
    </source>
</evidence>